<evidence type="ECO:0000256" key="7">
    <source>
        <dbReference type="ARBA" id="ARBA00022679"/>
    </source>
</evidence>
<feature type="domain" description="Protein kinase" evidence="22">
    <location>
        <begin position="449"/>
        <end position="557"/>
    </location>
</feature>
<dbReference type="Gene3D" id="3.30.200.20">
    <property type="entry name" value="Phosphorylase Kinase, domain 1"/>
    <property type="match status" value="2"/>
</dbReference>
<keyword evidence="16" id="KW-0675">Receptor</keyword>
<evidence type="ECO:0000256" key="8">
    <source>
        <dbReference type="ARBA" id="ARBA00022692"/>
    </source>
</evidence>
<keyword evidence="13 21" id="KW-1133">Transmembrane helix</keyword>
<keyword evidence="10 20" id="KW-0547">Nucleotide-binding</keyword>
<keyword evidence="5" id="KW-0723">Serine/threonine-protein kinase</keyword>
<dbReference type="InterPro" id="IPR000719">
    <property type="entry name" value="Prot_kinase_dom"/>
</dbReference>
<dbReference type="InterPro" id="IPR001245">
    <property type="entry name" value="Ser-Thr/Tyr_kinase_cat_dom"/>
</dbReference>
<evidence type="ECO:0000256" key="16">
    <source>
        <dbReference type="ARBA" id="ARBA00023170"/>
    </source>
</evidence>
<feature type="binding site" evidence="20">
    <location>
        <position position="131"/>
    </location>
    <ligand>
        <name>ATP</name>
        <dbReference type="ChEBI" id="CHEBI:30616"/>
    </ligand>
</feature>
<evidence type="ECO:0000256" key="19">
    <source>
        <dbReference type="ARBA" id="ARBA00048679"/>
    </source>
</evidence>
<evidence type="ECO:0000256" key="14">
    <source>
        <dbReference type="ARBA" id="ARBA00023136"/>
    </source>
</evidence>
<dbReference type="GO" id="GO:0005886">
    <property type="term" value="C:plasma membrane"/>
    <property type="evidence" value="ECO:0007669"/>
    <property type="project" value="UniProtKB-SubCell"/>
</dbReference>
<keyword evidence="15" id="KW-1015">Disulfide bond</keyword>
<dbReference type="PANTHER" id="PTHR27002">
    <property type="entry name" value="RECEPTOR-LIKE SERINE/THREONINE-PROTEIN KINASE SD1-8"/>
    <property type="match status" value="1"/>
</dbReference>
<dbReference type="PROSITE" id="PS00107">
    <property type="entry name" value="PROTEIN_KINASE_ATP"/>
    <property type="match status" value="1"/>
</dbReference>
<evidence type="ECO:0000256" key="5">
    <source>
        <dbReference type="ARBA" id="ARBA00022527"/>
    </source>
</evidence>
<dbReference type="GO" id="GO:0005524">
    <property type="term" value="F:ATP binding"/>
    <property type="evidence" value="ECO:0007669"/>
    <property type="project" value="UniProtKB-UniRule"/>
</dbReference>
<evidence type="ECO:0000259" key="22">
    <source>
        <dbReference type="PROSITE" id="PS50011"/>
    </source>
</evidence>
<dbReference type="SUPFAM" id="SSF56112">
    <property type="entry name" value="Protein kinase-like (PK-like)"/>
    <property type="match status" value="2"/>
</dbReference>
<dbReference type="PROSITE" id="PS00108">
    <property type="entry name" value="PROTEIN_KINASE_ST"/>
    <property type="match status" value="1"/>
</dbReference>
<protein>
    <recommendedName>
        <fullName evidence="3">non-specific serine/threonine protein kinase</fullName>
        <ecNumber evidence="3">2.7.11.1</ecNumber>
    </recommendedName>
</protein>
<dbReference type="GO" id="GO:0004674">
    <property type="term" value="F:protein serine/threonine kinase activity"/>
    <property type="evidence" value="ECO:0007669"/>
    <property type="project" value="UniProtKB-KW"/>
</dbReference>
<feature type="transmembrane region" description="Helical" evidence="21">
    <location>
        <begin position="379"/>
        <end position="400"/>
    </location>
</feature>
<keyword evidence="8 21" id="KW-0812">Transmembrane</keyword>
<dbReference type="Pfam" id="PF07714">
    <property type="entry name" value="PK_Tyr_Ser-Thr"/>
    <property type="match status" value="2"/>
</dbReference>
<keyword evidence="9" id="KW-0732">Signal</keyword>
<dbReference type="PANTHER" id="PTHR27002:SF1082">
    <property type="entry name" value="OS06G0693000 PROTEIN"/>
    <property type="match status" value="1"/>
</dbReference>
<dbReference type="PROSITE" id="PS50011">
    <property type="entry name" value="PROTEIN_KINASE_DOM"/>
    <property type="match status" value="2"/>
</dbReference>
<dbReference type="FunFam" id="3.30.200.20:FF:000145">
    <property type="entry name" value="receptor-like serine/threonine-protein kinase SD1-8"/>
    <property type="match status" value="1"/>
</dbReference>
<evidence type="ECO:0000256" key="12">
    <source>
        <dbReference type="ARBA" id="ARBA00022840"/>
    </source>
</evidence>
<keyword evidence="4" id="KW-1003">Cell membrane</keyword>
<evidence type="ECO:0000256" key="3">
    <source>
        <dbReference type="ARBA" id="ARBA00012513"/>
    </source>
</evidence>
<reference evidence="23" key="1">
    <citation type="submission" date="2020-03" db="EMBL/GenBank/DDBJ databases">
        <title>Castanea mollissima Vanexum genome sequencing.</title>
        <authorList>
            <person name="Staton M."/>
        </authorList>
    </citation>
    <scope>NUCLEOTIDE SEQUENCE</scope>
    <source>
        <tissue evidence="23">Leaf</tissue>
    </source>
</reference>
<evidence type="ECO:0000256" key="9">
    <source>
        <dbReference type="ARBA" id="ARBA00022729"/>
    </source>
</evidence>
<keyword evidence="6" id="KW-0245">EGF-like domain</keyword>
<keyword evidence="11" id="KW-0418">Kinase</keyword>
<name>A0A8J4VE81_9ROSI</name>
<evidence type="ECO:0000256" key="6">
    <source>
        <dbReference type="ARBA" id="ARBA00022536"/>
    </source>
</evidence>
<evidence type="ECO:0000256" key="2">
    <source>
        <dbReference type="ARBA" id="ARBA00004479"/>
    </source>
</evidence>
<comment type="catalytic activity">
    <reaction evidence="18">
        <text>L-threonyl-[protein] + ATP = O-phospho-L-threonyl-[protein] + ADP + H(+)</text>
        <dbReference type="Rhea" id="RHEA:46608"/>
        <dbReference type="Rhea" id="RHEA-COMP:11060"/>
        <dbReference type="Rhea" id="RHEA-COMP:11605"/>
        <dbReference type="ChEBI" id="CHEBI:15378"/>
        <dbReference type="ChEBI" id="CHEBI:30013"/>
        <dbReference type="ChEBI" id="CHEBI:30616"/>
        <dbReference type="ChEBI" id="CHEBI:61977"/>
        <dbReference type="ChEBI" id="CHEBI:456216"/>
        <dbReference type="EC" id="2.7.11.1"/>
    </reaction>
</comment>
<evidence type="ECO:0000256" key="21">
    <source>
        <dbReference type="SAM" id="Phobius"/>
    </source>
</evidence>
<sequence length="557" mass="64328">MSWSGNLIDLRKFSIRGSDIYIRLAYSEFNKEGHLRVIIRITLIMGVIAIASTACYLRRWTAKKPARKSKSGKSLLFDYLNDVKLHELQVFSLEEVATATNNFHVSNMLGRGGFGSVYKGKLHDGREIAVKRLSTSSQQGLEEFMNEVVVISKLQHRNLVRLLGCCTEGEEKMLIYEYMPNKSLDAIVFDPLNQRLLDWKKRFNIIEGIGRGLLYLHRDSRMKIIHRDLKASNILLDEDLNPKISDFGIARIFDGIENQANTKRIIGTYGYMSPEYAMQGLFSEKSDIFSFGVLLLEIVSGRRNISFYDDDQYYLSLVGFAWKLWNDGNSMALIEPLIWDPCFQMEMDLIDLRKFSIRGSDIYIRLAYSEFAKERHLKVIIRISMIIGAIAILSTAYYFWRWTGKITEFASERKNKSRESLLFDYLDDVKLHDLPIFSLEEVATATNNFHVDNMLGRGGFGPVYKGKLQDGQEIAVKRLSKSSGQGLEEFMNEVMVISKLQHRNLVRLLGCHFEGEEKMLIYEYMPNKSLDTFIFDPLNQKLLDWKKRFNIIEGISR</sequence>
<dbReference type="FunFam" id="1.10.510.10:FF:000060">
    <property type="entry name" value="G-type lectin S-receptor-like serine/threonine-protein kinase"/>
    <property type="match status" value="1"/>
</dbReference>
<accession>A0A8J4VE81</accession>
<dbReference type="InterPro" id="IPR008271">
    <property type="entry name" value="Ser/Thr_kinase_AS"/>
</dbReference>
<evidence type="ECO:0000256" key="4">
    <source>
        <dbReference type="ARBA" id="ARBA00022475"/>
    </source>
</evidence>
<keyword evidence="7" id="KW-0808">Transferase</keyword>
<keyword evidence="12 20" id="KW-0067">ATP-binding</keyword>
<proteinExistence type="predicted"/>
<evidence type="ECO:0000256" key="20">
    <source>
        <dbReference type="PROSITE-ProRule" id="PRU10141"/>
    </source>
</evidence>
<dbReference type="InterPro" id="IPR017441">
    <property type="entry name" value="Protein_kinase_ATP_BS"/>
</dbReference>
<dbReference type="AlphaFoldDB" id="A0A8J4VE81"/>
<comment type="catalytic activity">
    <reaction evidence="19">
        <text>L-seryl-[protein] + ATP = O-phospho-L-seryl-[protein] + ADP + H(+)</text>
        <dbReference type="Rhea" id="RHEA:17989"/>
        <dbReference type="Rhea" id="RHEA-COMP:9863"/>
        <dbReference type="Rhea" id="RHEA-COMP:11604"/>
        <dbReference type="ChEBI" id="CHEBI:15378"/>
        <dbReference type="ChEBI" id="CHEBI:29999"/>
        <dbReference type="ChEBI" id="CHEBI:30616"/>
        <dbReference type="ChEBI" id="CHEBI:83421"/>
        <dbReference type="ChEBI" id="CHEBI:456216"/>
        <dbReference type="EC" id="2.7.11.1"/>
    </reaction>
</comment>
<dbReference type="OrthoDB" id="4062651at2759"/>
<organism evidence="23 24">
    <name type="scientific">Castanea mollissima</name>
    <name type="common">Chinese chestnut</name>
    <dbReference type="NCBI Taxonomy" id="60419"/>
    <lineage>
        <taxon>Eukaryota</taxon>
        <taxon>Viridiplantae</taxon>
        <taxon>Streptophyta</taxon>
        <taxon>Embryophyta</taxon>
        <taxon>Tracheophyta</taxon>
        <taxon>Spermatophyta</taxon>
        <taxon>Magnoliopsida</taxon>
        <taxon>eudicotyledons</taxon>
        <taxon>Gunneridae</taxon>
        <taxon>Pentapetalae</taxon>
        <taxon>rosids</taxon>
        <taxon>fabids</taxon>
        <taxon>Fagales</taxon>
        <taxon>Fagaceae</taxon>
        <taxon>Castanea</taxon>
    </lineage>
</organism>
<keyword evidence="24" id="KW-1185">Reference proteome</keyword>
<feature type="domain" description="Protein kinase" evidence="22">
    <location>
        <begin position="103"/>
        <end position="379"/>
    </location>
</feature>
<dbReference type="Proteomes" id="UP000737018">
    <property type="component" value="Unassembled WGS sequence"/>
</dbReference>
<evidence type="ECO:0000256" key="10">
    <source>
        <dbReference type="ARBA" id="ARBA00022741"/>
    </source>
</evidence>
<dbReference type="InterPro" id="IPR011009">
    <property type="entry name" value="Kinase-like_dom_sf"/>
</dbReference>
<dbReference type="Gene3D" id="1.10.510.10">
    <property type="entry name" value="Transferase(Phosphotransferase) domain 1"/>
    <property type="match status" value="1"/>
</dbReference>
<evidence type="ECO:0000313" key="23">
    <source>
        <dbReference type="EMBL" id="KAF3954927.1"/>
    </source>
</evidence>
<keyword evidence="14 21" id="KW-0472">Membrane</keyword>
<dbReference type="EMBL" id="JRKL02003539">
    <property type="protein sequence ID" value="KAF3954927.1"/>
    <property type="molecule type" value="Genomic_DNA"/>
</dbReference>
<comment type="caution">
    <text evidence="23">The sequence shown here is derived from an EMBL/GenBank/DDBJ whole genome shotgun (WGS) entry which is preliminary data.</text>
</comment>
<evidence type="ECO:0000256" key="13">
    <source>
        <dbReference type="ARBA" id="ARBA00022989"/>
    </source>
</evidence>
<comment type="subcellular location">
    <subcellularLocation>
        <location evidence="1">Cell membrane</location>
        <topology evidence="1">Single-pass membrane protein</topology>
    </subcellularLocation>
    <subcellularLocation>
        <location evidence="2">Membrane</location>
        <topology evidence="2">Single-pass type I membrane protein</topology>
    </subcellularLocation>
</comment>
<evidence type="ECO:0000313" key="24">
    <source>
        <dbReference type="Proteomes" id="UP000737018"/>
    </source>
</evidence>
<keyword evidence="17" id="KW-0325">Glycoprotein</keyword>
<evidence type="ECO:0000256" key="18">
    <source>
        <dbReference type="ARBA" id="ARBA00047899"/>
    </source>
</evidence>
<evidence type="ECO:0000256" key="1">
    <source>
        <dbReference type="ARBA" id="ARBA00004162"/>
    </source>
</evidence>
<dbReference type="EC" id="2.7.11.1" evidence="3"/>
<feature type="transmembrane region" description="Helical" evidence="21">
    <location>
        <begin position="37"/>
        <end position="57"/>
    </location>
</feature>
<dbReference type="SMART" id="SM00220">
    <property type="entry name" value="S_TKc"/>
    <property type="match status" value="1"/>
</dbReference>
<evidence type="ECO:0000256" key="17">
    <source>
        <dbReference type="ARBA" id="ARBA00023180"/>
    </source>
</evidence>
<dbReference type="FunFam" id="3.30.200.20:FF:000195">
    <property type="entry name" value="G-type lectin S-receptor-like serine/threonine-protein kinase"/>
    <property type="match status" value="1"/>
</dbReference>
<evidence type="ECO:0000256" key="11">
    <source>
        <dbReference type="ARBA" id="ARBA00022777"/>
    </source>
</evidence>
<evidence type="ECO:0000256" key="15">
    <source>
        <dbReference type="ARBA" id="ARBA00023157"/>
    </source>
</evidence>
<feature type="non-terminal residue" evidence="23">
    <location>
        <position position="557"/>
    </location>
</feature>
<gene>
    <name evidence="23" type="ORF">CMV_019792</name>
</gene>